<keyword evidence="3 5" id="KW-0238">DNA-binding</keyword>
<dbReference type="Pfam" id="PF03704">
    <property type="entry name" value="BTAD"/>
    <property type="match status" value="1"/>
</dbReference>
<evidence type="ECO:0000259" key="6">
    <source>
        <dbReference type="PROSITE" id="PS51755"/>
    </source>
</evidence>
<dbReference type="Gene3D" id="1.10.10.10">
    <property type="entry name" value="Winged helix-like DNA-binding domain superfamily/Winged helix DNA-binding domain"/>
    <property type="match status" value="1"/>
</dbReference>
<keyword evidence="4" id="KW-0804">Transcription</keyword>
<sequence length="1076" mass="113332">MDGGLRIGVLGGVVAERDGVAVDLGGRRQRAVLALLVLGRGAVLTTDRLIGVVWPDEPPPKPQTALQAYVSHLRRLLQPDVPARARTGLIVSRPAGYALQLPPDAVDAWRFERAVADAAAALGEDPGRARSRAEQALSWWRGEPYAEYPGAPWAEAERARLGELHAGARETLLAARLAVEAPAGLIGELSELAVQAPLREQRWRLLATALYRADRQAEALGALRRARDTLRDELGLDPSPALRRLEADILQQNLAPHVRPATELSQPAPAGTGSFGAEVVGARRRVHGRDRELARLREAVAAGRPVLLSGPAGAGKTALLEALTDSAVWGRCPEADGAPPLLPWAEALRGVPGAEAVPELAPLLSDEPGTADADPYRLRRAVAAFLAAQPPPGPLVFDDLHWADRATLDLLVHVAAHAGVPLVAAYRPEAPPAQLTAALARLARLHAEHLRLGPLDPEAVAAIVRDTAPSAPVGIIVRRSDGNPFYAVELARLLGAGEDADAVPAGVSDVVRHRVALLPGPAPTVLKVAAVAGRDLDLDLLVATSGPDEEAVLDAVDAGLLAGLLDADGGRLRFAHALTQEALYAQVTPVRRARWHALIARELQRRGGADPASLAWHYGRAGAGFAGPAADAAAEAARLAEHRGAYADAAVLWRQAATAATTAGRPVAERVARLLTWCGSLVRQGAHAEADAVRAEAIGLARQTGDVRLLARAITAWAVPSLWMHRPYLRRDPAIVAEIEALLAGQALDDEHRCRLLCALISETEDAGPGETAARRALGRDAEALADRLGDPELVGLAAAARLRLTYTGEPLEERERLAARLLATGHELVGRQASAQVAAARGDLAALDAAIAAVEELAERRQLGAGRLTALATRGLQHSLAGRFTDAAASYGELGRAMISAGAHHGEALAFLCRLCLHEASGQDGPALEAQLPRLYEALPAMTREPHAYLLVAAGRTAEARGVWAPERDVPDDFLAQVWHALRITTAVALGAPEAARRSAAVLAPHADQLCGAVTGSMTLAPVAQYLGDAEVLLGRPLEAAEHYRNAARVATRTGAGHYARRARAALDRLESAAP</sequence>
<dbReference type="Proteomes" id="UP001058003">
    <property type="component" value="Chromosome"/>
</dbReference>
<proteinExistence type="inferred from homology"/>
<feature type="domain" description="OmpR/PhoB-type" evidence="6">
    <location>
        <begin position="1"/>
        <end position="101"/>
    </location>
</feature>
<dbReference type="Gene3D" id="3.40.50.300">
    <property type="entry name" value="P-loop containing nucleotide triphosphate hydrolases"/>
    <property type="match status" value="1"/>
</dbReference>
<reference evidence="7" key="1">
    <citation type="submission" date="2021-04" db="EMBL/GenBank/DDBJ databases">
        <title>Dactylosporangium aurantiacum NRRL B-8018 full assembly.</title>
        <authorList>
            <person name="Hartkoorn R.C."/>
            <person name="Beaudoing E."/>
            <person name="Hot D."/>
        </authorList>
    </citation>
    <scope>NUCLEOTIDE SEQUENCE</scope>
    <source>
        <strain evidence="7">NRRL B-8018</strain>
    </source>
</reference>
<dbReference type="GO" id="GO:0000160">
    <property type="term" value="P:phosphorelay signal transduction system"/>
    <property type="evidence" value="ECO:0007669"/>
    <property type="project" value="InterPro"/>
</dbReference>
<dbReference type="RefSeq" id="WP_052388375.1">
    <property type="nucleotide sequence ID" value="NZ_CP073767.1"/>
</dbReference>
<evidence type="ECO:0000313" key="7">
    <source>
        <dbReference type="EMBL" id="UWZ58467.1"/>
    </source>
</evidence>
<keyword evidence="8" id="KW-1185">Reference proteome</keyword>
<dbReference type="InterPro" id="IPR011990">
    <property type="entry name" value="TPR-like_helical_dom_sf"/>
</dbReference>
<gene>
    <name evidence="7" type="ORF">Daura_21180</name>
</gene>
<evidence type="ECO:0000256" key="4">
    <source>
        <dbReference type="ARBA" id="ARBA00023163"/>
    </source>
</evidence>
<dbReference type="KEGG" id="daur:Daura_21180"/>
<dbReference type="PROSITE" id="PS51755">
    <property type="entry name" value="OMPR_PHOB"/>
    <property type="match status" value="1"/>
</dbReference>
<dbReference type="SMART" id="SM01043">
    <property type="entry name" value="BTAD"/>
    <property type="match status" value="1"/>
</dbReference>
<dbReference type="AlphaFoldDB" id="A0A9Q9MRF8"/>
<accession>A0A9Q9MRF8</accession>
<dbReference type="InterPro" id="IPR016032">
    <property type="entry name" value="Sig_transdc_resp-reg_C-effctor"/>
</dbReference>
<dbReference type="EMBL" id="CP073767">
    <property type="protein sequence ID" value="UWZ58467.1"/>
    <property type="molecule type" value="Genomic_DNA"/>
</dbReference>
<organism evidence="7 8">
    <name type="scientific">Dactylosporangium aurantiacum</name>
    <dbReference type="NCBI Taxonomy" id="35754"/>
    <lineage>
        <taxon>Bacteria</taxon>
        <taxon>Bacillati</taxon>
        <taxon>Actinomycetota</taxon>
        <taxon>Actinomycetes</taxon>
        <taxon>Micromonosporales</taxon>
        <taxon>Micromonosporaceae</taxon>
        <taxon>Dactylosporangium</taxon>
    </lineage>
</organism>
<keyword evidence="2" id="KW-0805">Transcription regulation</keyword>
<dbReference type="InterPro" id="IPR005158">
    <property type="entry name" value="BTAD"/>
</dbReference>
<evidence type="ECO:0000313" key="8">
    <source>
        <dbReference type="Proteomes" id="UP001058003"/>
    </source>
</evidence>
<dbReference type="Gene3D" id="1.25.40.10">
    <property type="entry name" value="Tetratricopeptide repeat domain"/>
    <property type="match status" value="1"/>
</dbReference>
<dbReference type="SMART" id="SM00862">
    <property type="entry name" value="Trans_reg_C"/>
    <property type="match status" value="1"/>
</dbReference>
<dbReference type="InterPro" id="IPR036388">
    <property type="entry name" value="WH-like_DNA-bd_sf"/>
</dbReference>
<protein>
    <submittedName>
        <fullName evidence="7">AAA family ATPase</fullName>
    </submittedName>
</protein>
<evidence type="ECO:0000256" key="5">
    <source>
        <dbReference type="PROSITE-ProRule" id="PRU01091"/>
    </source>
</evidence>
<dbReference type="InterPro" id="IPR001867">
    <property type="entry name" value="OmpR/PhoB-type_DNA-bd"/>
</dbReference>
<feature type="DNA-binding region" description="OmpR/PhoB-type" evidence="5">
    <location>
        <begin position="1"/>
        <end position="101"/>
    </location>
</feature>
<dbReference type="SUPFAM" id="SSF46894">
    <property type="entry name" value="C-terminal effector domain of the bipartite response regulators"/>
    <property type="match status" value="1"/>
</dbReference>
<dbReference type="InterPro" id="IPR041664">
    <property type="entry name" value="AAA_16"/>
</dbReference>
<evidence type="ECO:0000256" key="3">
    <source>
        <dbReference type="ARBA" id="ARBA00023125"/>
    </source>
</evidence>
<dbReference type="InterPro" id="IPR051677">
    <property type="entry name" value="AfsR-DnrI-RedD_regulator"/>
</dbReference>
<dbReference type="CDD" id="cd15831">
    <property type="entry name" value="BTAD"/>
    <property type="match status" value="1"/>
</dbReference>
<dbReference type="Pfam" id="PF00486">
    <property type="entry name" value="Trans_reg_C"/>
    <property type="match status" value="1"/>
</dbReference>
<evidence type="ECO:0000256" key="1">
    <source>
        <dbReference type="ARBA" id="ARBA00005820"/>
    </source>
</evidence>
<dbReference type="GO" id="GO:0003677">
    <property type="term" value="F:DNA binding"/>
    <property type="evidence" value="ECO:0007669"/>
    <property type="project" value="UniProtKB-UniRule"/>
</dbReference>
<dbReference type="SUPFAM" id="SSF48452">
    <property type="entry name" value="TPR-like"/>
    <property type="match status" value="1"/>
</dbReference>
<comment type="similarity">
    <text evidence="1">Belongs to the AfsR/DnrI/RedD regulatory family.</text>
</comment>
<evidence type="ECO:0000256" key="2">
    <source>
        <dbReference type="ARBA" id="ARBA00023015"/>
    </source>
</evidence>
<dbReference type="SUPFAM" id="SSF52540">
    <property type="entry name" value="P-loop containing nucleoside triphosphate hydrolases"/>
    <property type="match status" value="1"/>
</dbReference>
<dbReference type="PANTHER" id="PTHR35807">
    <property type="entry name" value="TRANSCRIPTIONAL REGULATOR REDD-RELATED"/>
    <property type="match status" value="1"/>
</dbReference>
<name>A0A9Q9MRF8_9ACTN</name>
<dbReference type="PANTHER" id="PTHR35807:SF1">
    <property type="entry name" value="TRANSCRIPTIONAL REGULATOR REDD"/>
    <property type="match status" value="1"/>
</dbReference>
<dbReference type="Pfam" id="PF13191">
    <property type="entry name" value="AAA_16"/>
    <property type="match status" value="1"/>
</dbReference>
<dbReference type="GO" id="GO:0006355">
    <property type="term" value="P:regulation of DNA-templated transcription"/>
    <property type="evidence" value="ECO:0007669"/>
    <property type="project" value="InterPro"/>
</dbReference>
<dbReference type="InterPro" id="IPR027417">
    <property type="entry name" value="P-loop_NTPase"/>
</dbReference>